<accession>C7MGC5</accession>
<evidence type="ECO:0000256" key="4">
    <source>
        <dbReference type="ARBA" id="ARBA00023136"/>
    </source>
</evidence>
<evidence type="ECO:0000256" key="2">
    <source>
        <dbReference type="ARBA" id="ARBA00022692"/>
    </source>
</evidence>
<dbReference type="STRING" id="446465.Bfae_25770"/>
<dbReference type="GO" id="GO:0016020">
    <property type="term" value="C:membrane"/>
    <property type="evidence" value="ECO:0007669"/>
    <property type="project" value="UniProtKB-SubCell"/>
</dbReference>
<keyword evidence="2 6" id="KW-0812">Transmembrane</keyword>
<dbReference type="InterPro" id="IPR007343">
    <property type="entry name" value="Uncharacterised_pept_Zn_put"/>
</dbReference>
<dbReference type="KEGG" id="bfa:Bfae_25770"/>
<evidence type="ECO:0000256" key="3">
    <source>
        <dbReference type="ARBA" id="ARBA00022989"/>
    </source>
</evidence>
<feature type="compositionally biased region" description="Gly residues" evidence="5">
    <location>
        <begin position="17"/>
        <end position="36"/>
    </location>
</feature>
<dbReference type="Pfam" id="PF04228">
    <property type="entry name" value="Zn_peptidase"/>
    <property type="match status" value="1"/>
</dbReference>
<evidence type="ECO:0000313" key="8">
    <source>
        <dbReference type="Proteomes" id="UP000001919"/>
    </source>
</evidence>
<feature type="transmembrane region" description="Helical" evidence="6">
    <location>
        <begin position="40"/>
        <end position="60"/>
    </location>
</feature>
<keyword evidence="8" id="KW-1185">Reference proteome</keyword>
<evidence type="ECO:0000256" key="5">
    <source>
        <dbReference type="SAM" id="MobiDB-lite"/>
    </source>
</evidence>
<dbReference type="Proteomes" id="UP000001919">
    <property type="component" value="Chromosome"/>
</dbReference>
<dbReference type="HOGENOM" id="CLU_059329_1_0_11"/>
<dbReference type="GO" id="GO:0006508">
    <property type="term" value="P:proteolysis"/>
    <property type="evidence" value="ECO:0007669"/>
    <property type="project" value="UniProtKB-KW"/>
</dbReference>
<sequence>MTFTPGAEIRSDNVSAAGGGGGFRPPGRGRGGGRGGGRGLKLGGGGGCVLLVIVVIYALMGGNPLDLLDGGGGSRGPVAEGGSLDHCLTGADANEQDDCLVQATIESEDSLWSQLGPEAGVEFVEPQGRVFTSTVQTGCGAATADVGPFYCPADSTIYVDIAIFDSLSGRYGADGGQLAKMYVVAHEYGHHIQHLSGTMQEADRSQTGPQSGAVRLELQADCYAGVWAHHAANTVDDAGNAMLSPLTEEDIESALSAANAVGDDHIQGEVAGGEVRPESWTHGSSEQRRAWFTTGYEQGTVPSCDTFAVDQV</sequence>
<evidence type="ECO:0000256" key="1">
    <source>
        <dbReference type="ARBA" id="ARBA00004167"/>
    </source>
</evidence>
<keyword evidence="4 6" id="KW-0472">Membrane</keyword>
<dbReference type="AlphaFoldDB" id="C7MGC5"/>
<dbReference type="GO" id="GO:0008237">
    <property type="term" value="F:metallopeptidase activity"/>
    <property type="evidence" value="ECO:0007669"/>
    <property type="project" value="UniProtKB-KW"/>
</dbReference>
<evidence type="ECO:0000313" key="7">
    <source>
        <dbReference type="EMBL" id="ACU86358.1"/>
    </source>
</evidence>
<dbReference type="eggNOG" id="COG2321">
    <property type="taxonomic scope" value="Bacteria"/>
</dbReference>
<evidence type="ECO:0000256" key="6">
    <source>
        <dbReference type="SAM" id="Phobius"/>
    </source>
</evidence>
<proteinExistence type="predicted"/>
<organism evidence="7 8">
    <name type="scientific">Brachybacterium faecium (strain ATCC 43885 / DSM 4810 / JCM 11609 / LMG 19847 / NBRC 14762 / NCIMB 9860 / 6-10)</name>
    <dbReference type="NCBI Taxonomy" id="446465"/>
    <lineage>
        <taxon>Bacteria</taxon>
        <taxon>Bacillati</taxon>
        <taxon>Actinomycetota</taxon>
        <taxon>Actinomycetes</taxon>
        <taxon>Micrococcales</taxon>
        <taxon>Dermabacteraceae</taxon>
        <taxon>Brachybacterium</taxon>
    </lineage>
</organism>
<gene>
    <name evidence="7" type="ordered locus">Bfae_25770</name>
</gene>
<name>C7MGC5_BRAFD</name>
<keyword evidence="3 6" id="KW-1133">Transmembrane helix</keyword>
<protein>
    <submittedName>
        <fullName evidence="7">Predicted metalloprotease</fullName>
    </submittedName>
</protein>
<feature type="region of interest" description="Disordered" evidence="5">
    <location>
        <begin position="1"/>
        <end position="36"/>
    </location>
</feature>
<dbReference type="OrthoDB" id="9774900at2"/>
<dbReference type="SUPFAM" id="SSF55486">
    <property type="entry name" value="Metalloproteases ('zincins'), catalytic domain"/>
    <property type="match status" value="1"/>
</dbReference>
<dbReference type="PANTHER" id="PTHR30168">
    <property type="entry name" value="PUTATIVE MEMBRANE PROTEIN YPFJ"/>
    <property type="match status" value="1"/>
</dbReference>
<keyword evidence="7" id="KW-0378">Hydrolase</keyword>
<dbReference type="PATRIC" id="fig|446465.5.peg.2550"/>
<dbReference type="PANTHER" id="PTHR30168:SF0">
    <property type="entry name" value="INNER MEMBRANE PROTEIN"/>
    <property type="match status" value="1"/>
</dbReference>
<keyword evidence="7" id="KW-0482">Metalloprotease</keyword>
<keyword evidence="7" id="KW-0645">Protease</keyword>
<comment type="subcellular location">
    <subcellularLocation>
        <location evidence="1">Membrane</location>
        <topology evidence="1">Single-pass membrane protein</topology>
    </subcellularLocation>
</comment>
<dbReference type="EMBL" id="CP001643">
    <property type="protein sequence ID" value="ACU86358.1"/>
    <property type="molecule type" value="Genomic_DNA"/>
</dbReference>
<reference evidence="7 8" key="1">
    <citation type="journal article" date="2009" name="Stand. Genomic Sci.">
        <title>Complete genome sequence of Brachybacterium faecium type strain (Schefferle 6-10).</title>
        <authorList>
            <person name="Lapidus A."/>
            <person name="Pukall R."/>
            <person name="Labuttii K."/>
            <person name="Copeland A."/>
            <person name="Del Rio T.G."/>
            <person name="Nolan M."/>
            <person name="Chen F."/>
            <person name="Lucas S."/>
            <person name="Tice H."/>
            <person name="Cheng J.F."/>
            <person name="Bruce D."/>
            <person name="Goodwin L."/>
            <person name="Pitluck S."/>
            <person name="Rohde M."/>
            <person name="Goker M."/>
            <person name="Pati A."/>
            <person name="Ivanova N."/>
            <person name="Mavrommatis K."/>
            <person name="Chen A."/>
            <person name="Palaniappan K."/>
            <person name="D'haeseleer P."/>
            <person name="Chain P."/>
            <person name="Bristow J."/>
            <person name="Eisen J.A."/>
            <person name="Markowitz V."/>
            <person name="Hugenholtz P."/>
            <person name="Kyrpides N.C."/>
            <person name="Klenk H.P."/>
        </authorList>
    </citation>
    <scope>NUCLEOTIDE SEQUENCE [LARGE SCALE GENOMIC DNA]</scope>
    <source>
        <strain evidence="8">ATCC 43885 / DSM 4810 / JCM 11609 / LMG 19847 / NBRC 14762 / NCIMB 9860 / 6-10</strain>
    </source>
</reference>